<organism evidence="5 6">
    <name type="scientific">Protopolystoma xenopodis</name>
    <dbReference type="NCBI Taxonomy" id="117903"/>
    <lineage>
        <taxon>Eukaryota</taxon>
        <taxon>Metazoa</taxon>
        <taxon>Spiralia</taxon>
        <taxon>Lophotrochozoa</taxon>
        <taxon>Platyhelminthes</taxon>
        <taxon>Monogenea</taxon>
        <taxon>Polyopisthocotylea</taxon>
        <taxon>Polystomatidea</taxon>
        <taxon>Polystomatidae</taxon>
        <taxon>Protopolystoma</taxon>
    </lineage>
</organism>
<name>A0A448WZL1_9PLAT</name>
<evidence type="ECO:0000313" key="6">
    <source>
        <dbReference type="Proteomes" id="UP000784294"/>
    </source>
</evidence>
<dbReference type="EMBL" id="CAAALY010065983">
    <property type="protein sequence ID" value="VEL24121.1"/>
    <property type="molecule type" value="Genomic_DNA"/>
</dbReference>
<dbReference type="PIRSF" id="PIRSF002122">
    <property type="entry name" value="RPS7p_RPS7a_RPS5e_RPS7o"/>
    <property type="match status" value="1"/>
</dbReference>
<evidence type="ECO:0000259" key="4">
    <source>
        <dbReference type="Pfam" id="PF00177"/>
    </source>
</evidence>
<comment type="caution">
    <text evidence="5">The sequence shown here is derived from an EMBL/GenBank/DDBJ whole genome shotgun (WGS) entry which is preliminary data.</text>
</comment>
<dbReference type="AlphaFoldDB" id="A0A448WZL1"/>
<dbReference type="GO" id="GO:0006412">
    <property type="term" value="P:translation"/>
    <property type="evidence" value="ECO:0007669"/>
    <property type="project" value="InterPro"/>
</dbReference>
<evidence type="ECO:0000256" key="2">
    <source>
        <dbReference type="ARBA" id="ARBA00022980"/>
    </source>
</evidence>
<protein>
    <recommendedName>
        <fullName evidence="4">Small ribosomal subunit protein uS7 domain-containing protein</fullName>
    </recommendedName>
</protein>
<dbReference type="GO" id="GO:0005840">
    <property type="term" value="C:ribosome"/>
    <property type="evidence" value="ECO:0007669"/>
    <property type="project" value="UniProtKB-KW"/>
</dbReference>
<evidence type="ECO:0000256" key="3">
    <source>
        <dbReference type="ARBA" id="ARBA00023274"/>
    </source>
</evidence>
<dbReference type="PANTHER" id="PTHR11205">
    <property type="entry name" value="RIBOSOMAL PROTEIN S7"/>
    <property type="match status" value="1"/>
</dbReference>
<dbReference type="InterPro" id="IPR000235">
    <property type="entry name" value="Ribosomal_uS7"/>
</dbReference>
<dbReference type="GO" id="GO:1990904">
    <property type="term" value="C:ribonucleoprotein complex"/>
    <property type="evidence" value="ECO:0007669"/>
    <property type="project" value="UniProtKB-KW"/>
</dbReference>
<gene>
    <name evidence="5" type="ORF">PXEA_LOCUS17561</name>
</gene>
<dbReference type="InterPro" id="IPR023798">
    <property type="entry name" value="Ribosomal_uS7_dom"/>
</dbReference>
<evidence type="ECO:0000256" key="1">
    <source>
        <dbReference type="ARBA" id="ARBA00007151"/>
    </source>
</evidence>
<dbReference type="InterPro" id="IPR036823">
    <property type="entry name" value="Ribosomal_uS7_dom_sf"/>
</dbReference>
<dbReference type="Proteomes" id="UP000784294">
    <property type="component" value="Unassembled WGS sequence"/>
</dbReference>
<keyword evidence="2" id="KW-0689">Ribosomal protein</keyword>
<reference evidence="5" key="1">
    <citation type="submission" date="2018-11" db="EMBL/GenBank/DDBJ databases">
        <authorList>
            <consortium name="Pathogen Informatics"/>
        </authorList>
    </citation>
    <scope>NUCLEOTIDE SEQUENCE</scope>
</reference>
<proteinExistence type="inferred from homology"/>
<evidence type="ECO:0000313" key="5">
    <source>
        <dbReference type="EMBL" id="VEL24121.1"/>
    </source>
</evidence>
<accession>A0A448WZL1</accession>
<dbReference type="Gene3D" id="1.10.455.10">
    <property type="entry name" value="Ribosomal protein S7 domain"/>
    <property type="match status" value="1"/>
</dbReference>
<dbReference type="Pfam" id="PF00177">
    <property type="entry name" value="Ribosomal_S7"/>
    <property type="match status" value="1"/>
</dbReference>
<comment type="similarity">
    <text evidence="1">Belongs to the universal ribosomal protein uS7 family.</text>
</comment>
<sequence>MKIYNLAVEPKFLKADEKLDPNDPCKFSQVQPCPKWVHSGSNWDQLVFKLTGMMTKNGERETARAAMRNTFAEIKYIQLTKRNNSSAEEYSHIEMNPIKVIRSAVNNCIPLLLLHHVQRGGVLYKVPAPPQTQDRATHVAIKNIITAAKDKPRDTRIWVSLAREIISASENTGRAVEMKVDLHKECEENKAYASYRKW</sequence>
<feature type="domain" description="Small ribosomal subunit protein uS7" evidence="4">
    <location>
        <begin position="42"/>
        <end position="190"/>
    </location>
</feature>
<keyword evidence="6" id="KW-1185">Reference proteome</keyword>
<dbReference type="OrthoDB" id="9972728at2759"/>
<dbReference type="SUPFAM" id="SSF47973">
    <property type="entry name" value="Ribosomal protein S7"/>
    <property type="match status" value="1"/>
</dbReference>
<keyword evidence="3" id="KW-0687">Ribonucleoprotein</keyword>